<organism evidence="9 10">
    <name type="scientific">Cucurbita argyrosperma subsp. sororia</name>
    <dbReference type="NCBI Taxonomy" id="37648"/>
    <lineage>
        <taxon>Eukaryota</taxon>
        <taxon>Viridiplantae</taxon>
        <taxon>Streptophyta</taxon>
        <taxon>Embryophyta</taxon>
        <taxon>Tracheophyta</taxon>
        <taxon>Spermatophyta</taxon>
        <taxon>Magnoliopsida</taxon>
        <taxon>eudicotyledons</taxon>
        <taxon>Gunneridae</taxon>
        <taxon>Pentapetalae</taxon>
        <taxon>rosids</taxon>
        <taxon>fabids</taxon>
        <taxon>Cucurbitales</taxon>
        <taxon>Cucurbitaceae</taxon>
        <taxon>Cucurbiteae</taxon>
        <taxon>Cucurbita</taxon>
    </lineage>
</organism>
<keyword evidence="10" id="KW-1185">Reference proteome</keyword>
<evidence type="ECO:0000259" key="6">
    <source>
        <dbReference type="Pfam" id="PF13193"/>
    </source>
</evidence>
<dbReference type="InterPro" id="IPR052091">
    <property type="entry name" value="Beta-ala_Activ/Resist"/>
</dbReference>
<dbReference type="GO" id="GO:0005524">
    <property type="term" value="F:ATP binding"/>
    <property type="evidence" value="ECO:0007669"/>
    <property type="project" value="UniProtKB-KW"/>
</dbReference>
<dbReference type="Pfam" id="PF13193">
    <property type="entry name" value="AMP-binding_C"/>
    <property type="match status" value="1"/>
</dbReference>
<protein>
    <submittedName>
        <fullName evidence="9">Acyl-activating enzyme 19</fullName>
    </submittedName>
</protein>
<dbReference type="Pfam" id="PF13570">
    <property type="entry name" value="Beta-prop_ACSF4"/>
    <property type="match status" value="1"/>
</dbReference>
<feature type="domain" description="AMP-binding enzyme C-terminal" evidence="6">
    <location>
        <begin position="522"/>
        <end position="599"/>
    </location>
</feature>
<evidence type="ECO:0000256" key="3">
    <source>
        <dbReference type="ARBA" id="ARBA00022840"/>
    </source>
</evidence>
<feature type="region of interest" description="Disordered" evidence="4">
    <location>
        <begin position="732"/>
        <end position="754"/>
    </location>
</feature>
<dbReference type="PANTHER" id="PTHR44394">
    <property type="entry name" value="BETA-ALANINE-ACTIVATING ENZYME"/>
    <property type="match status" value="1"/>
</dbReference>
<feature type="domain" description="Pyrrolo-quinoline quinone repeat" evidence="7">
    <location>
        <begin position="837"/>
        <end position="1185"/>
    </location>
</feature>
<reference evidence="9 10" key="1">
    <citation type="journal article" date="2021" name="Hortic Res">
        <title>The domestication of Cucurbita argyrosperma as revealed by the genome of its wild relative.</title>
        <authorList>
            <person name="Barrera-Redondo J."/>
            <person name="Sanchez-de la Vega G."/>
            <person name="Aguirre-Liguori J.A."/>
            <person name="Castellanos-Morales G."/>
            <person name="Gutierrez-Guerrero Y.T."/>
            <person name="Aguirre-Dugua X."/>
            <person name="Aguirre-Planter E."/>
            <person name="Tenaillon M.I."/>
            <person name="Lira-Saade R."/>
            <person name="Eguiarte L.E."/>
        </authorList>
    </citation>
    <scope>NUCLEOTIDE SEQUENCE [LARGE SCALE GENOMIC DNA]</scope>
    <source>
        <strain evidence="9">JBR-2021</strain>
    </source>
</reference>
<dbReference type="InterPro" id="IPR056185">
    <property type="entry name" value="LYRM_2_plant"/>
</dbReference>
<evidence type="ECO:0000259" key="5">
    <source>
        <dbReference type="Pfam" id="PF00501"/>
    </source>
</evidence>
<evidence type="ECO:0000256" key="4">
    <source>
        <dbReference type="SAM" id="MobiDB-lite"/>
    </source>
</evidence>
<evidence type="ECO:0000313" key="9">
    <source>
        <dbReference type="EMBL" id="KAG6574831.1"/>
    </source>
</evidence>
<dbReference type="GO" id="GO:0043041">
    <property type="term" value="P:amino acid activation for nonribosomal peptide biosynthetic process"/>
    <property type="evidence" value="ECO:0007669"/>
    <property type="project" value="TreeGrafter"/>
</dbReference>
<dbReference type="EMBL" id="JAGKQH010000017">
    <property type="protein sequence ID" value="KAG6574831.1"/>
    <property type="molecule type" value="Genomic_DNA"/>
</dbReference>
<gene>
    <name evidence="9" type="ORF">SDJN03_25470</name>
</gene>
<evidence type="ECO:0000256" key="2">
    <source>
        <dbReference type="ARBA" id="ARBA00022741"/>
    </source>
</evidence>
<feature type="domain" description="LYR motif containing" evidence="8">
    <location>
        <begin position="1221"/>
        <end position="1283"/>
    </location>
</feature>
<dbReference type="Pfam" id="PF23655">
    <property type="entry name" value="LYRM_2"/>
    <property type="match status" value="1"/>
</dbReference>
<accession>A0AAV6M3G4</accession>
<dbReference type="PANTHER" id="PTHR44394:SF1">
    <property type="entry name" value="BETA-ALANINE-ACTIVATING ENZYME"/>
    <property type="match status" value="1"/>
</dbReference>
<dbReference type="SMART" id="SM00564">
    <property type="entry name" value="PQQ"/>
    <property type="match status" value="3"/>
</dbReference>
<dbReference type="InterPro" id="IPR000873">
    <property type="entry name" value="AMP-dep_synth/lig_dom"/>
</dbReference>
<keyword evidence="2" id="KW-0547">Nucleotide-binding</keyword>
<name>A0AAV6M3G4_9ROSI</name>
<dbReference type="FunFam" id="2.130.10.10:FF:000883">
    <property type="entry name" value="Putative acyl-activating enzyme 19"/>
    <property type="match status" value="1"/>
</dbReference>
<keyword evidence="1" id="KW-0963">Cytoplasm</keyword>
<evidence type="ECO:0000256" key="1">
    <source>
        <dbReference type="ARBA" id="ARBA00022490"/>
    </source>
</evidence>
<feature type="domain" description="AMP-dependent synthetase/ligase" evidence="5">
    <location>
        <begin position="130"/>
        <end position="455"/>
    </location>
</feature>
<feature type="non-terminal residue" evidence="9">
    <location>
        <position position="1"/>
    </location>
</feature>
<keyword evidence="3" id="KW-0067">ATP-binding</keyword>
<dbReference type="Pfam" id="PF00501">
    <property type="entry name" value="AMP-binding"/>
    <property type="match status" value="1"/>
</dbReference>
<evidence type="ECO:0000313" key="10">
    <source>
        <dbReference type="Proteomes" id="UP000685013"/>
    </source>
</evidence>
<proteinExistence type="predicted"/>
<dbReference type="PROSITE" id="PS00455">
    <property type="entry name" value="AMP_BINDING"/>
    <property type="match status" value="1"/>
</dbReference>
<dbReference type="Proteomes" id="UP000685013">
    <property type="component" value="Chromosome 17"/>
</dbReference>
<evidence type="ECO:0000259" key="8">
    <source>
        <dbReference type="Pfam" id="PF23655"/>
    </source>
</evidence>
<sequence>MRQLPCCISHEFQRVALSHPEKIAVIHASGGVQLCRQLHGGGGDENFFTERAISAFPSMYDGDQCFTYSQLLASVDSLSSRLLAILRDPRLIAPTAPHRANDQLVKTGPVANELSEASVELDSSNIPKIIGIYMPPSVEYIIAVLSVLRCGGAFMPLDPAWPKKRILSVISTSKINLIIYSGSSFCEDGYHLTDGFRWLEQIRGCSTFSFTMEENSIREHNSAVDLVFPCEREKGRLFCYIMHTSGSTGKPKGICGTEQGLLNRFQWMQELFPSSGEELLLFKTSISFIDHIQEFLSAILTSSALIIPPMKELKEKLYSVVNFIQAYSISKLTAVPSLMRVLLPALQRLCAMQNRCSLRLLILSGEILPIQLWNALVNLLPETTVLNLYGSTEVSGDCTYFDCKRMPMILGTEEISTVPIGVPISHCDVVVVGDNDALNQGELWVGGPCVCSGYYSDSTFHPLDGKIFSQDFVHGGSLNANCDQIYIRMGDFVRQLQSGDLVFLGRKDRSIKVNGQRIALEEIEDALREHPDVVDAAVVSRRSDRELEYLVAFLVLKDNKKSDVFRSTVRSWLVEKVLLAMIPNSFFFIDSIPMSSSGKVDYEILTHSRPLWEHEHETIDGAWANDYMQVIKKAFSDALMIKEISSDDDFFTMGGNSITAAHVSYRLGVDMRWLYHYPSPAKLLTALLEKKESNIDINRDADSRKNLKIDWWNKFSFDDSEFLTHFDINEGQNSGKRKQVHPNDGFSRAAIPRNNNSSISKHNKEVSDFSINLEDIGQVGGHLWDSLLTSVSCAFSRYNKVVYEHKYIGNSECVETLSVKSPRGENGSMKKLWQVHMESCVDASPLVVFKHPKIYLFIGSHSQKFVCVDAKNASLQWEIRLEGRIECSTAIVGDFSQVVVGCYKGKIYFLEFSTGNIQWTFQTCGEVKSQPVVDPERNLIWCGSYDHNLYALDYVRHSCVYKLPCGGSIYGSPAIDGVQHRLYVASTSGRTSALLIKAFPFSTLWHYDLGAPVFGSLAIDPLSRNVICCLVNGHVVALDSNGSVSWKCKTGGPIFAGACISSVVPSQVLICSRNGSIYSFELKSGDLVWEYNIGNPITASACVDEQLQLVPETSTSSDRLICVCSSSGAIHLLRVKLNTTQEGNSQNTNVEEFARMDLEGDIFSSPVMIGGRIFVGCRDDYVHCVVIEFYQICSGSSARSKLQIDPVRGMAKGIIWATAEDLARNRGRVISLYRQILRSLNSPNLPLSFAARLAKKAEVRGIFLLASEERSLHNIEDLIDTAEGVGTAANLQKRSWAAHINGKSNSKLSGFPLKIGIKELL</sequence>
<comment type="caution">
    <text evidence="9">The sequence shown here is derived from an EMBL/GenBank/DDBJ whole genome shotgun (WGS) entry which is preliminary data.</text>
</comment>
<dbReference type="InterPro" id="IPR020845">
    <property type="entry name" value="AMP-binding_CS"/>
</dbReference>
<dbReference type="CDD" id="cd05930">
    <property type="entry name" value="A_NRPS"/>
    <property type="match status" value="1"/>
</dbReference>
<dbReference type="InterPro" id="IPR002372">
    <property type="entry name" value="PQQ_rpt_dom"/>
</dbReference>
<dbReference type="FunFam" id="3.30.300.30:FF:000012">
    <property type="entry name" value="D-alanine--D-alanyl carrier protein ligase"/>
    <property type="match status" value="1"/>
</dbReference>
<evidence type="ECO:0000259" key="7">
    <source>
        <dbReference type="Pfam" id="PF13570"/>
    </source>
</evidence>
<dbReference type="InterPro" id="IPR018391">
    <property type="entry name" value="PQQ_b-propeller_rpt"/>
</dbReference>
<dbReference type="InterPro" id="IPR025110">
    <property type="entry name" value="AMP-bd_C"/>
</dbReference>